<organism evidence="2">
    <name type="scientific">Nicotiana tabacum</name>
    <name type="common">Common tobacco</name>
    <dbReference type="NCBI Taxonomy" id="4097"/>
    <lineage>
        <taxon>Eukaryota</taxon>
        <taxon>Viridiplantae</taxon>
        <taxon>Streptophyta</taxon>
        <taxon>Embryophyta</taxon>
        <taxon>Tracheophyta</taxon>
        <taxon>Spermatophyta</taxon>
        <taxon>Magnoliopsida</taxon>
        <taxon>eudicotyledons</taxon>
        <taxon>Gunneridae</taxon>
        <taxon>Pentapetalae</taxon>
        <taxon>asterids</taxon>
        <taxon>lamiids</taxon>
        <taxon>Solanales</taxon>
        <taxon>Solanaceae</taxon>
        <taxon>Nicotianoideae</taxon>
        <taxon>Nicotianeae</taxon>
        <taxon>Nicotiana</taxon>
    </lineage>
</organism>
<proteinExistence type="predicted"/>
<gene>
    <name evidence="2" type="primary">LOC107825069</name>
</gene>
<dbReference type="AlphaFoldDB" id="A0A1S4D230"/>
<sequence>MLLCSPSSISAHNLSRNRTRPSPINSMAVDRSSSRVATTAPQRRNGTSALEARISLVIALASQTSSLSQKLLTELAGETAKYVFSKRIFENRTLEEALMSVPDLETVKFNVLKRSDLYEIRQVEASLLPIRRMS</sequence>
<dbReference type="STRING" id="4097.A0A1S4D230"/>
<dbReference type="KEGG" id="nta:107825069"/>
<accession>A0A1S4D230</accession>
<dbReference type="RefSeq" id="XP_016507393.1">
    <property type="nucleotide sequence ID" value="XM_016651907.1"/>
</dbReference>
<protein>
    <submittedName>
        <fullName evidence="2">Heme-binding-like protein At3g10130, chloroplastic</fullName>
    </submittedName>
</protein>
<feature type="compositionally biased region" description="Polar residues" evidence="1">
    <location>
        <begin position="34"/>
        <end position="44"/>
    </location>
</feature>
<dbReference type="OrthoDB" id="6424451at2759"/>
<name>A0A1S4D230_TOBAC</name>
<evidence type="ECO:0000313" key="2">
    <source>
        <dbReference type="RefSeq" id="XP_016507393.1"/>
    </source>
</evidence>
<evidence type="ECO:0000256" key="1">
    <source>
        <dbReference type="SAM" id="MobiDB-lite"/>
    </source>
</evidence>
<feature type="compositionally biased region" description="Polar residues" evidence="1">
    <location>
        <begin position="1"/>
        <end position="25"/>
    </location>
</feature>
<reference evidence="2" key="1">
    <citation type="submission" date="2025-08" db="UniProtKB">
        <authorList>
            <consortium name="RefSeq"/>
        </authorList>
    </citation>
    <scope>IDENTIFICATION</scope>
</reference>
<dbReference type="PaxDb" id="4097-A0A1S4D230"/>
<feature type="region of interest" description="Disordered" evidence="1">
    <location>
        <begin position="1"/>
        <end position="44"/>
    </location>
</feature>